<keyword evidence="2" id="KW-1185">Reference proteome</keyword>
<evidence type="ECO:0000313" key="1">
    <source>
        <dbReference type="EMBL" id="MFB3167905.1"/>
    </source>
</evidence>
<accession>A0ABV4YVN6</accession>
<sequence>MVQETTLHILNGQAMYDFFKRKNFLQGQKMIPFNEAMCFGETTEDLFTPEFIEKRAKVHHVTPEKYTDTTLNPLKPLFTKGLTHIELWFDEDMFCQINILTILAWLDKNGHSKPIDLHIVGDKFEPIESYTLLAKGYYELFKQVMIHKTLPDSINLAPLMKGVELYLTYLQEDSDLITYIKNRENMSAKELVYHLLVNFKKYGLGDVQYLEIIRAQRSL</sequence>
<dbReference type="Proteomes" id="UP001241748">
    <property type="component" value="Unassembled WGS sequence"/>
</dbReference>
<organism evidence="1 2">
    <name type="scientific">Neobacillus driksii</name>
    <dbReference type="NCBI Taxonomy" id="3035913"/>
    <lineage>
        <taxon>Bacteria</taxon>
        <taxon>Bacillati</taxon>
        <taxon>Bacillota</taxon>
        <taxon>Bacilli</taxon>
        <taxon>Bacillales</taxon>
        <taxon>Bacillaceae</taxon>
        <taxon>Neobacillus</taxon>
    </lineage>
</organism>
<dbReference type="RefSeq" id="WP_306074014.1">
    <property type="nucleotide sequence ID" value="NZ_JAROBZ020000001.1"/>
</dbReference>
<protein>
    <submittedName>
        <fullName evidence="1">AraC family transcriptional regulator</fullName>
    </submittedName>
</protein>
<dbReference type="EMBL" id="JAROBZ020000001">
    <property type="protein sequence ID" value="MFB3167905.1"/>
    <property type="molecule type" value="Genomic_DNA"/>
</dbReference>
<reference evidence="1 2" key="1">
    <citation type="submission" date="2024-05" db="EMBL/GenBank/DDBJ databases">
        <authorList>
            <person name="Venkateswaran K."/>
        </authorList>
    </citation>
    <scope>NUCLEOTIDE SEQUENCE [LARGE SCALE GENOMIC DNA]</scope>
    <source>
        <strain evidence="1 2">179-C4-2-HS</strain>
    </source>
</reference>
<evidence type="ECO:0000313" key="2">
    <source>
        <dbReference type="Proteomes" id="UP001241748"/>
    </source>
</evidence>
<comment type="caution">
    <text evidence="1">The sequence shown here is derived from an EMBL/GenBank/DDBJ whole genome shotgun (WGS) entry which is preliminary data.</text>
</comment>
<gene>
    <name evidence="1" type="ORF">P5G62_012390</name>
</gene>
<name>A0ABV4YVN6_9BACI</name>
<proteinExistence type="predicted"/>